<keyword evidence="1" id="KW-0472">Membrane</keyword>
<name>K3Y3Y5_SETIT</name>
<organism evidence="2 3">
    <name type="scientific">Setaria italica</name>
    <name type="common">Foxtail millet</name>
    <name type="synonym">Panicum italicum</name>
    <dbReference type="NCBI Taxonomy" id="4555"/>
    <lineage>
        <taxon>Eukaryota</taxon>
        <taxon>Viridiplantae</taxon>
        <taxon>Streptophyta</taxon>
        <taxon>Embryophyta</taxon>
        <taxon>Tracheophyta</taxon>
        <taxon>Spermatophyta</taxon>
        <taxon>Magnoliopsida</taxon>
        <taxon>Liliopsida</taxon>
        <taxon>Poales</taxon>
        <taxon>Poaceae</taxon>
        <taxon>PACMAD clade</taxon>
        <taxon>Panicoideae</taxon>
        <taxon>Panicodae</taxon>
        <taxon>Paniceae</taxon>
        <taxon>Cenchrinae</taxon>
        <taxon>Setaria</taxon>
    </lineage>
</organism>
<reference evidence="3" key="1">
    <citation type="journal article" date="2012" name="Nat. Biotechnol.">
        <title>Reference genome sequence of the model plant Setaria.</title>
        <authorList>
            <person name="Bennetzen J.L."/>
            <person name="Schmutz J."/>
            <person name="Wang H."/>
            <person name="Percifield R."/>
            <person name="Hawkins J."/>
            <person name="Pontaroli A.C."/>
            <person name="Estep M."/>
            <person name="Feng L."/>
            <person name="Vaughn J.N."/>
            <person name="Grimwood J."/>
            <person name="Jenkins J."/>
            <person name="Barry K."/>
            <person name="Lindquist E."/>
            <person name="Hellsten U."/>
            <person name="Deshpande S."/>
            <person name="Wang X."/>
            <person name="Wu X."/>
            <person name="Mitros T."/>
            <person name="Triplett J."/>
            <person name="Yang X."/>
            <person name="Ye C.Y."/>
            <person name="Mauro-Herrera M."/>
            <person name="Wang L."/>
            <person name="Li P."/>
            <person name="Sharma M."/>
            <person name="Sharma R."/>
            <person name="Ronald P.C."/>
            <person name="Panaud O."/>
            <person name="Kellogg E.A."/>
            <person name="Brutnell T.P."/>
            <person name="Doust A.N."/>
            <person name="Tuskan G.A."/>
            <person name="Rokhsar D."/>
            <person name="Devos K.M."/>
        </authorList>
    </citation>
    <scope>NUCLEOTIDE SEQUENCE [LARGE SCALE GENOMIC DNA]</scope>
    <source>
        <strain evidence="3">cv. Yugu1</strain>
    </source>
</reference>
<dbReference type="EnsemblPlants" id="KQL09239">
    <property type="protein sequence ID" value="KQL09239"/>
    <property type="gene ID" value="SETIT_008923mg"/>
</dbReference>
<keyword evidence="3" id="KW-1185">Reference proteome</keyword>
<keyword evidence="1" id="KW-0812">Transmembrane</keyword>
<accession>K3Y3Y5</accession>
<dbReference type="EMBL" id="AGNK02002194">
    <property type="status" value="NOT_ANNOTATED_CDS"/>
    <property type="molecule type" value="Genomic_DNA"/>
</dbReference>
<reference evidence="2" key="2">
    <citation type="submission" date="2018-08" db="UniProtKB">
        <authorList>
            <consortium name="EnsemblPlants"/>
        </authorList>
    </citation>
    <scope>IDENTIFICATION</scope>
    <source>
        <strain evidence="2">Yugu1</strain>
    </source>
</reference>
<dbReference type="HOGENOM" id="CLU_3407022_0_0_1"/>
<evidence type="ECO:0000313" key="3">
    <source>
        <dbReference type="Proteomes" id="UP000004995"/>
    </source>
</evidence>
<evidence type="ECO:0000313" key="2">
    <source>
        <dbReference type="EnsemblPlants" id="KQL09239"/>
    </source>
</evidence>
<dbReference type="InParanoid" id="K3Y3Y5"/>
<protein>
    <submittedName>
        <fullName evidence="2">Uncharacterized protein</fullName>
    </submittedName>
</protein>
<evidence type="ECO:0000256" key="1">
    <source>
        <dbReference type="SAM" id="Phobius"/>
    </source>
</evidence>
<dbReference type="Proteomes" id="UP000004995">
    <property type="component" value="Unassembled WGS sequence"/>
</dbReference>
<dbReference type="Gramene" id="KQL09239">
    <property type="protein sequence ID" value="KQL09239"/>
    <property type="gene ID" value="SETIT_008923mg"/>
</dbReference>
<sequence>MAAWILTMIVVMMTINTAARCICCWAVLLE</sequence>
<feature type="transmembrane region" description="Helical" evidence="1">
    <location>
        <begin position="6"/>
        <end position="29"/>
    </location>
</feature>
<dbReference type="AlphaFoldDB" id="K3Y3Y5"/>
<proteinExistence type="predicted"/>
<keyword evidence="1" id="KW-1133">Transmembrane helix</keyword>